<dbReference type="InterPro" id="IPR001867">
    <property type="entry name" value="OmpR/PhoB-type_DNA-bd"/>
</dbReference>
<proteinExistence type="inferred from homology"/>
<dbReference type="GO" id="GO:0000160">
    <property type="term" value="P:phosphorelay signal transduction system"/>
    <property type="evidence" value="ECO:0007669"/>
    <property type="project" value="InterPro"/>
</dbReference>
<keyword evidence="2 3" id="KW-0238">DNA-binding</keyword>
<sequence>MSGHGHSAVTSPVRLSSGCRRAVTRLSGVVRPVCVQKVVPSSVACCDDVRVTVVNVLGPVMLRGPDGPVRLGSVRGRRLLAALAAHLRTAVSIDLLAELIWGVDPQDLPADPAGAVHTHVARLRRLLPAEVRIITAPDGYLLAADRALVDSTAFVDRVSAASQLRDPAERAELLAAALALWRGRPYPELDHPSVHPEIARLVELRSSAIEQHAEALLAAGRAGEAAAAMEALTVAEPLRESAVALLMRALAATGRPGDALAAYTRLRTRLAEELGLDPGPQLQALEQRVLRHELPAHVAAPVAATAPAAAPPVHPPPTSWQRALPISSFVGRDADLRCTAELLDRSRIVTLCGPGGVGKTRLATHVAFEVADGYRDGALLVDLGEGGPDDVGSAVASALRLSEIGAGGLVGRVVEVLAVREQLMLLDNCEHVADEVAALVEAIVAGAPKIRILATSREPLRVDGEHVVRLTPLDLGFARELLLDRIRAADPLAEPDPDQDELVTALCERLDGLPLALELAAGRAVQLGLRGLLAALDRPLEVLRGGRRTAAARHRSLRDVVEWSYGMLDDDQRRLFDRLSVFAGPVEAAAIEVVCGESAALGDLVDRSLVVRQAGDPARFGMLETLRAFGRSRLAADPEGTRLRERHAAWAVRLADEIARARCGPGEPAAVRRFDAHLAELRRAHAWLIENGPVEDVLRLGALFGKLAFLRGRVDLVQLLEASLRRAGALQGGAAAAAHPLVAHLLGLLAAGPAGRGRAAGRAGPRRGGGGAGTDRCLRGLPGAGERARLPR</sequence>
<dbReference type="Gene3D" id="3.40.50.300">
    <property type="entry name" value="P-loop containing nucleotide triphosphate hydrolases"/>
    <property type="match status" value="1"/>
</dbReference>
<dbReference type="Pfam" id="PF03704">
    <property type="entry name" value="BTAD"/>
    <property type="match status" value="1"/>
</dbReference>
<reference evidence="6 7" key="1">
    <citation type="submission" date="2016-11" db="EMBL/GenBank/DDBJ databases">
        <authorList>
            <person name="Jaros S."/>
            <person name="Januszkiewicz K."/>
            <person name="Wedrychowicz H."/>
        </authorList>
    </citation>
    <scope>NUCLEOTIDE SEQUENCE [LARGE SCALE GENOMIC DNA]</scope>
    <source>
        <strain evidence="6 7">DSM 43832</strain>
    </source>
</reference>
<evidence type="ECO:0000256" key="3">
    <source>
        <dbReference type="PROSITE-ProRule" id="PRU01091"/>
    </source>
</evidence>
<dbReference type="AlphaFoldDB" id="A0A1M6TLF9"/>
<dbReference type="SUPFAM" id="SSF48452">
    <property type="entry name" value="TPR-like"/>
    <property type="match status" value="1"/>
</dbReference>
<dbReference type="CDD" id="cd15831">
    <property type="entry name" value="BTAD"/>
    <property type="match status" value="1"/>
</dbReference>
<feature type="domain" description="OmpR/PhoB-type" evidence="5">
    <location>
        <begin position="41"/>
        <end position="144"/>
    </location>
</feature>
<evidence type="ECO:0000313" key="7">
    <source>
        <dbReference type="Proteomes" id="UP000184363"/>
    </source>
</evidence>
<dbReference type="GO" id="GO:0003677">
    <property type="term" value="F:DNA binding"/>
    <property type="evidence" value="ECO:0007669"/>
    <property type="project" value="UniProtKB-UniRule"/>
</dbReference>
<dbReference type="EMBL" id="FRAP01000008">
    <property type="protein sequence ID" value="SHK57791.1"/>
    <property type="molecule type" value="Genomic_DNA"/>
</dbReference>
<dbReference type="Pfam" id="PF25872">
    <property type="entry name" value="HTH_77"/>
    <property type="match status" value="1"/>
</dbReference>
<dbReference type="SMART" id="SM01043">
    <property type="entry name" value="BTAD"/>
    <property type="match status" value="1"/>
</dbReference>
<dbReference type="SMART" id="SM00382">
    <property type="entry name" value="AAA"/>
    <property type="match status" value="1"/>
</dbReference>
<evidence type="ECO:0000259" key="5">
    <source>
        <dbReference type="PROSITE" id="PS51755"/>
    </source>
</evidence>
<dbReference type="InterPro" id="IPR027417">
    <property type="entry name" value="P-loop_NTPase"/>
</dbReference>
<gene>
    <name evidence="6" type="ORF">SAMN05443637_108115</name>
</gene>
<dbReference type="InterPro" id="IPR003593">
    <property type="entry name" value="AAA+_ATPase"/>
</dbReference>
<feature type="region of interest" description="Disordered" evidence="4">
    <location>
        <begin position="757"/>
        <end position="792"/>
    </location>
</feature>
<keyword evidence="7" id="KW-1185">Reference proteome</keyword>
<feature type="DNA-binding region" description="OmpR/PhoB-type" evidence="3">
    <location>
        <begin position="41"/>
        <end position="144"/>
    </location>
</feature>
<comment type="similarity">
    <text evidence="1">Belongs to the AfsR/DnrI/RedD regulatory family.</text>
</comment>
<dbReference type="PANTHER" id="PTHR47691">
    <property type="entry name" value="REGULATOR-RELATED"/>
    <property type="match status" value="1"/>
</dbReference>
<dbReference type="InterPro" id="IPR058852">
    <property type="entry name" value="HTH_77"/>
</dbReference>
<dbReference type="InterPro" id="IPR016032">
    <property type="entry name" value="Sig_transdc_resp-reg_C-effctor"/>
</dbReference>
<evidence type="ECO:0000256" key="4">
    <source>
        <dbReference type="SAM" id="MobiDB-lite"/>
    </source>
</evidence>
<dbReference type="InterPro" id="IPR011990">
    <property type="entry name" value="TPR-like_helical_dom_sf"/>
</dbReference>
<dbReference type="SUPFAM" id="SSF52540">
    <property type="entry name" value="P-loop containing nucleoside triphosphate hydrolases"/>
    <property type="match status" value="1"/>
</dbReference>
<accession>A0A1M6TLF9</accession>
<protein>
    <submittedName>
        <fullName evidence="6">Predicted ATPase</fullName>
    </submittedName>
</protein>
<dbReference type="PROSITE" id="PS51755">
    <property type="entry name" value="OMPR_PHOB"/>
    <property type="match status" value="1"/>
</dbReference>
<dbReference type="Gene3D" id="1.25.40.10">
    <property type="entry name" value="Tetratricopeptide repeat domain"/>
    <property type="match status" value="1"/>
</dbReference>
<dbReference type="InterPro" id="IPR005158">
    <property type="entry name" value="BTAD"/>
</dbReference>
<evidence type="ECO:0000313" key="6">
    <source>
        <dbReference type="EMBL" id="SHK57791.1"/>
    </source>
</evidence>
<dbReference type="GO" id="GO:0006355">
    <property type="term" value="P:regulation of DNA-templated transcription"/>
    <property type="evidence" value="ECO:0007669"/>
    <property type="project" value="InterPro"/>
</dbReference>
<dbReference type="STRING" id="1848.SAMN05443637_108115"/>
<dbReference type="SMART" id="SM00862">
    <property type="entry name" value="Trans_reg_C"/>
    <property type="match status" value="1"/>
</dbReference>
<dbReference type="Gene3D" id="1.10.10.10">
    <property type="entry name" value="Winged helix-like DNA-binding domain superfamily/Winged helix DNA-binding domain"/>
    <property type="match status" value="1"/>
</dbReference>
<name>A0A1M6TLF9_PSETH</name>
<evidence type="ECO:0000256" key="2">
    <source>
        <dbReference type="ARBA" id="ARBA00023125"/>
    </source>
</evidence>
<dbReference type="Proteomes" id="UP000184363">
    <property type="component" value="Unassembled WGS sequence"/>
</dbReference>
<dbReference type="SUPFAM" id="SSF46894">
    <property type="entry name" value="C-terminal effector domain of the bipartite response regulators"/>
    <property type="match status" value="1"/>
</dbReference>
<evidence type="ECO:0000256" key="1">
    <source>
        <dbReference type="ARBA" id="ARBA00005820"/>
    </source>
</evidence>
<dbReference type="PRINTS" id="PR00364">
    <property type="entry name" value="DISEASERSIST"/>
</dbReference>
<dbReference type="InterPro" id="IPR036388">
    <property type="entry name" value="WH-like_DNA-bd_sf"/>
</dbReference>
<organism evidence="6 7">
    <name type="scientific">Pseudonocardia thermophila</name>
    <dbReference type="NCBI Taxonomy" id="1848"/>
    <lineage>
        <taxon>Bacteria</taxon>
        <taxon>Bacillati</taxon>
        <taxon>Actinomycetota</taxon>
        <taxon>Actinomycetes</taxon>
        <taxon>Pseudonocardiales</taxon>
        <taxon>Pseudonocardiaceae</taxon>
        <taxon>Pseudonocardia</taxon>
    </lineage>
</organism>
<dbReference type="PANTHER" id="PTHR47691:SF3">
    <property type="entry name" value="HTH-TYPE TRANSCRIPTIONAL REGULATOR RV0890C-RELATED"/>
    <property type="match status" value="1"/>
</dbReference>